<keyword evidence="3" id="KW-0732">Signal</keyword>
<sequence>MLNVLLILLLLGSVWVSTERFEPRIIGGSNAKPGDYPFVAQIQINGQHWCVGFIYNSEWIVTTAACVIGYRHQPAALLVVVGQIDPVATDPSEQSISVSAVHIHNDYDQYTRYNDIAMLQLSKDAILGNYVNAITYGNLDSSINETIGIGWVDGSTGELGNLKQTTVPIRSNDSCSVVYDLQWDPDRMICAGNVTNDACNQGDAGTPLVQGTSLEGYRVVGLVSHTIRCGDPLYPTAYTRLLTYSTWMEDKGGSQLITTSDPIPEGTTTESVPITTTQSVPPDVHQCTPASNVAQFPFIVSILSSTTLDHLCAGFIYNDKFVVTTASCVIRKTGAMLNVTVGQFRFDRPETAEKTYPVTAVTLHPQYRESNQTNNIAIVEISGSLTFGEAVQHIYYDSVSYGNPCSVTGWASNVENCVRSLSLLWDDSEIIQANADCSQSQISTFDAPSMLCTAKVSGGCEFESGAPLIQGNPPVVVGIKSLFQGCSASSHVVYTRNYDVALNSRIVGGTNAASKQFPFVVQIQANGAHRCAGYIYNAKWIVTTAACVYGYTTSQLKVVVGQVSLTAVDPGEETIGVITNHFHEFYDAIGMRNNIAMLQVSKAINLGVYSDAVIHGDLPTTENSGLLLGWGNSGSGSISSNLQFTSVPIINDGTCPSIDPNLWDPTFMICAGNATHNACYGDASSPLVLGTSVANYMVVGLVSHSTSCYSPTTFIRLSAYSNWMQGIGGQTTETTTPTAPATSTTSTTSTTSITSATPTASFQTCNQASAGQFPFVVAVGDATSGIHSCAGFIYNADYVVTTASCADKLELGSTVIIAGSLRLNNLGTDYLYHAKRIVVNNVGDIALIQTLETFKFTEDVKFIRFDQASYAEPSSTAVGWASSDVGGCTPSLDLLWGLTYLSARTSDCAGSVPNFDASTMICVGPSANNYASASIVGSCRFENGAPLVQGTPPVVIGIKSTVEPSCAGNEFTAYTRISTFFEWLQLNAGPQP</sequence>
<dbReference type="PANTHER" id="PTHR24258">
    <property type="entry name" value="SERINE PROTEASE-RELATED"/>
    <property type="match status" value="1"/>
</dbReference>
<gene>
    <name evidence="5" type="ORF">DAPPUDRAFT_318727</name>
</gene>
<feature type="domain" description="Peptidase S1" evidence="4">
    <location>
        <begin position="25"/>
        <end position="253"/>
    </location>
</feature>
<dbReference type="eggNOG" id="KOG3627">
    <property type="taxonomic scope" value="Eukaryota"/>
</dbReference>
<dbReference type="HOGENOM" id="CLU_301328_0_0_1"/>
<keyword evidence="1" id="KW-1015">Disulfide bond</keyword>
<dbReference type="SMART" id="SM00020">
    <property type="entry name" value="Tryp_SPc"/>
    <property type="match status" value="4"/>
</dbReference>
<feature type="domain" description="Peptidase S1" evidence="4">
    <location>
        <begin position="506"/>
        <end position="729"/>
    </location>
</feature>
<dbReference type="PROSITE" id="PS50240">
    <property type="entry name" value="TRYPSIN_DOM"/>
    <property type="match status" value="4"/>
</dbReference>
<dbReference type="InterPro" id="IPR043504">
    <property type="entry name" value="Peptidase_S1_PA_chymotrypsin"/>
</dbReference>
<dbReference type="Proteomes" id="UP000000305">
    <property type="component" value="Unassembled WGS sequence"/>
</dbReference>
<reference evidence="5 6" key="1">
    <citation type="journal article" date="2011" name="Science">
        <title>The ecoresponsive genome of Daphnia pulex.</title>
        <authorList>
            <person name="Colbourne J.K."/>
            <person name="Pfrender M.E."/>
            <person name="Gilbert D."/>
            <person name="Thomas W.K."/>
            <person name="Tucker A."/>
            <person name="Oakley T.H."/>
            <person name="Tokishita S."/>
            <person name="Aerts A."/>
            <person name="Arnold G.J."/>
            <person name="Basu M.K."/>
            <person name="Bauer D.J."/>
            <person name="Caceres C.E."/>
            <person name="Carmel L."/>
            <person name="Casola C."/>
            <person name="Choi J.H."/>
            <person name="Detter J.C."/>
            <person name="Dong Q."/>
            <person name="Dusheyko S."/>
            <person name="Eads B.D."/>
            <person name="Frohlich T."/>
            <person name="Geiler-Samerotte K.A."/>
            <person name="Gerlach D."/>
            <person name="Hatcher P."/>
            <person name="Jogdeo S."/>
            <person name="Krijgsveld J."/>
            <person name="Kriventseva E.V."/>
            <person name="Kultz D."/>
            <person name="Laforsch C."/>
            <person name="Lindquist E."/>
            <person name="Lopez J."/>
            <person name="Manak J.R."/>
            <person name="Muller J."/>
            <person name="Pangilinan J."/>
            <person name="Patwardhan R.P."/>
            <person name="Pitluck S."/>
            <person name="Pritham E.J."/>
            <person name="Rechtsteiner A."/>
            <person name="Rho M."/>
            <person name="Rogozin I.B."/>
            <person name="Sakarya O."/>
            <person name="Salamov A."/>
            <person name="Schaack S."/>
            <person name="Shapiro H."/>
            <person name="Shiga Y."/>
            <person name="Skalitzky C."/>
            <person name="Smith Z."/>
            <person name="Souvorov A."/>
            <person name="Sung W."/>
            <person name="Tang Z."/>
            <person name="Tsuchiya D."/>
            <person name="Tu H."/>
            <person name="Vos H."/>
            <person name="Wang M."/>
            <person name="Wolf Y.I."/>
            <person name="Yamagata H."/>
            <person name="Yamada T."/>
            <person name="Ye Y."/>
            <person name="Shaw J.R."/>
            <person name="Andrews J."/>
            <person name="Crease T.J."/>
            <person name="Tang H."/>
            <person name="Lucas S.M."/>
            <person name="Robertson H.M."/>
            <person name="Bork P."/>
            <person name="Koonin E.V."/>
            <person name="Zdobnov E.M."/>
            <person name="Grigoriev I.V."/>
            <person name="Lynch M."/>
            <person name="Boore J.L."/>
        </authorList>
    </citation>
    <scope>NUCLEOTIDE SEQUENCE [LARGE SCALE GENOMIC DNA]</scope>
</reference>
<evidence type="ECO:0000256" key="3">
    <source>
        <dbReference type="SAM" id="SignalP"/>
    </source>
</evidence>
<evidence type="ECO:0000259" key="4">
    <source>
        <dbReference type="PROSITE" id="PS50240"/>
    </source>
</evidence>
<dbReference type="InterPro" id="IPR001254">
    <property type="entry name" value="Trypsin_dom"/>
</dbReference>
<dbReference type="PhylomeDB" id="E9GK53"/>
<keyword evidence="6" id="KW-1185">Reference proteome</keyword>
<dbReference type="InParanoid" id="E9GK53"/>
<evidence type="ECO:0000256" key="1">
    <source>
        <dbReference type="ARBA" id="ARBA00023157"/>
    </source>
</evidence>
<dbReference type="AlphaFoldDB" id="E9GK53"/>
<dbReference type="GO" id="GO:0004252">
    <property type="term" value="F:serine-type endopeptidase activity"/>
    <property type="evidence" value="ECO:0007669"/>
    <property type="project" value="InterPro"/>
</dbReference>
<evidence type="ECO:0000256" key="2">
    <source>
        <dbReference type="SAM" id="MobiDB-lite"/>
    </source>
</evidence>
<dbReference type="KEGG" id="dpx:DAPPUDRAFT_318727"/>
<dbReference type="InterPro" id="IPR009003">
    <property type="entry name" value="Peptidase_S1_PA"/>
</dbReference>
<evidence type="ECO:0000313" key="6">
    <source>
        <dbReference type="Proteomes" id="UP000000305"/>
    </source>
</evidence>
<dbReference type="GO" id="GO:0006508">
    <property type="term" value="P:proteolysis"/>
    <property type="evidence" value="ECO:0007669"/>
    <property type="project" value="InterPro"/>
</dbReference>
<proteinExistence type="predicted"/>
<feature type="domain" description="Peptidase S1" evidence="4">
    <location>
        <begin position="753"/>
        <end position="989"/>
    </location>
</feature>
<dbReference type="FunFam" id="2.40.10.10:FF:000068">
    <property type="entry name" value="transmembrane protease serine 2"/>
    <property type="match status" value="3"/>
</dbReference>
<dbReference type="SUPFAM" id="SSF50494">
    <property type="entry name" value="Trypsin-like serine proteases"/>
    <property type="match status" value="4"/>
</dbReference>
<dbReference type="PANTHER" id="PTHR24258:SF140">
    <property type="entry name" value="BCDNA.GH08420-RELATED"/>
    <property type="match status" value="1"/>
</dbReference>
<feature type="signal peptide" evidence="3">
    <location>
        <begin position="1"/>
        <end position="20"/>
    </location>
</feature>
<dbReference type="OMA" id="CIDRGWL"/>
<feature type="chain" id="PRO_5003237522" description="Peptidase S1 domain-containing protein" evidence="3">
    <location>
        <begin position="21"/>
        <end position="992"/>
    </location>
</feature>
<organism evidence="5 6">
    <name type="scientific">Daphnia pulex</name>
    <name type="common">Water flea</name>
    <dbReference type="NCBI Taxonomy" id="6669"/>
    <lineage>
        <taxon>Eukaryota</taxon>
        <taxon>Metazoa</taxon>
        <taxon>Ecdysozoa</taxon>
        <taxon>Arthropoda</taxon>
        <taxon>Crustacea</taxon>
        <taxon>Branchiopoda</taxon>
        <taxon>Diplostraca</taxon>
        <taxon>Cladocera</taxon>
        <taxon>Anomopoda</taxon>
        <taxon>Daphniidae</taxon>
        <taxon>Daphnia</taxon>
    </lineage>
</organism>
<dbReference type="OrthoDB" id="6358806at2759"/>
<accession>E9GK53</accession>
<name>E9GK53_DAPPU</name>
<feature type="region of interest" description="Disordered" evidence="2">
    <location>
        <begin position="731"/>
        <end position="752"/>
    </location>
</feature>
<feature type="domain" description="Peptidase S1" evidence="4">
    <location>
        <begin position="263"/>
        <end position="496"/>
    </location>
</feature>
<dbReference type="CDD" id="cd00190">
    <property type="entry name" value="Tryp_SPc"/>
    <property type="match status" value="2"/>
</dbReference>
<dbReference type="EMBL" id="GL732548">
    <property type="protein sequence ID" value="EFX80304.1"/>
    <property type="molecule type" value="Genomic_DNA"/>
</dbReference>
<dbReference type="Pfam" id="PF00089">
    <property type="entry name" value="Trypsin"/>
    <property type="match status" value="4"/>
</dbReference>
<evidence type="ECO:0000313" key="5">
    <source>
        <dbReference type="EMBL" id="EFX80304.1"/>
    </source>
</evidence>
<protein>
    <recommendedName>
        <fullName evidence="4">Peptidase S1 domain-containing protein</fullName>
    </recommendedName>
</protein>
<dbReference type="Gene3D" id="2.40.10.10">
    <property type="entry name" value="Trypsin-like serine proteases"/>
    <property type="match status" value="5"/>
</dbReference>